<keyword evidence="2" id="KW-1185">Reference proteome</keyword>
<dbReference type="Proteomes" id="UP000245697">
    <property type="component" value="Unassembled WGS sequence"/>
</dbReference>
<comment type="caution">
    <text evidence="1">The sequence shown here is derived from an EMBL/GenBank/DDBJ whole genome shotgun (WGS) entry which is preliminary data.</text>
</comment>
<protein>
    <submittedName>
        <fullName evidence="1">Uncharacterized protein</fullName>
    </submittedName>
</protein>
<proteinExistence type="predicted"/>
<sequence>MFPYLTGSHWTDPNVSNAVHRTRDEAMGRLISRLWRMCRSRRRPNDLR</sequence>
<evidence type="ECO:0000313" key="2">
    <source>
        <dbReference type="Proteomes" id="UP000245697"/>
    </source>
</evidence>
<gene>
    <name evidence="1" type="ORF">BC793_15215</name>
</gene>
<dbReference type="AlphaFoldDB" id="A0A316EC76"/>
<reference evidence="1 2" key="1">
    <citation type="submission" date="2018-05" db="EMBL/GenBank/DDBJ databases">
        <title>Genomic Encyclopedia of Archaeal and Bacterial Type Strains, Phase II (KMG-II): from individual species to whole genera.</title>
        <authorList>
            <person name="Goeker M."/>
        </authorList>
    </citation>
    <scope>NUCLEOTIDE SEQUENCE [LARGE SCALE GENOMIC DNA]</scope>
    <source>
        <strain evidence="1 2">DSM 45184</strain>
    </source>
</reference>
<organism evidence="1 2">
    <name type="scientific">Actinoplanes xinjiangensis</name>
    <dbReference type="NCBI Taxonomy" id="512350"/>
    <lineage>
        <taxon>Bacteria</taxon>
        <taxon>Bacillati</taxon>
        <taxon>Actinomycetota</taxon>
        <taxon>Actinomycetes</taxon>
        <taxon>Micromonosporales</taxon>
        <taxon>Micromonosporaceae</taxon>
        <taxon>Actinoplanes</taxon>
    </lineage>
</organism>
<evidence type="ECO:0000313" key="1">
    <source>
        <dbReference type="EMBL" id="PWK27740.1"/>
    </source>
</evidence>
<dbReference type="EMBL" id="QGGR01000052">
    <property type="protein sequence ID" value="PWK27740.1"/>
    <property type="molecule type" value="Genomic_DNA"/>
</dbReference>
<name>A0A316EC76_9ACTN</name>
<accession>A0A316EC76</accession>